<keyword evidence="2" id="KW-1185">Reference proteome</keyword>
<evidence type="ECO:0000313" key="2">
    <source>
        <dbReference type="Proteomes" id="UP001295794"/>
    </source>
</evidence>
<comment type="caution">
    <text evidence="1">The sequence shown here is derived from an EMBL/GenBank/DDBJ whole genome shotgun (WGS) entry which is preliminary data.</text>
</comment>
<evidence type="ECO:0000313" key="1">
    <source>
        <dbReference type="EMBL" id="CAK5278617.1"/>
    </source>
</evidence>
<gene>
    <name evidence="1" type="ORF">MYCIT1_LOCUS28072</name>
</gene>
<reference evidence="1" key="1">
    <citation type="submission" date="2023-11" db="EMBL/GenBank/DDBJ databases">
        <authorList>
            <person name="De Vega J J."/>
            <person name="De Vega J J."/>
        </authorList>
    </citation>
    <scope>NUCLEOTIDE SEQUENCE</scope>
</reference>
<protein>
    <submittedName>
        <fullName evidence="1">Uncharacterized protein</fullName>
    </submittedName>
</protein>
<name>A0AAD2HMI2_9AGAR</name>
<proteinExistence type="predicted"/>
<accession>A0AAD2HMI2</accession>
<dbReference type="AlphaFoldDB" id="A0AAD2HMI2"/>
<organism evidence="1 2">
    <name type="scientific">Mycena citricolor</name>
    <dbReference type="NCBI Taxonomy" id="2018698"/>
    <lineage>
        <taxon>Eukaryota</taxon>
        <taxon>Fungi</taxon>
        <taxon>Dikarya</taxon>
        <taxon>Basidiomycota</taxon>
        <taxon>Agaricomycotina</taxon>
        <taxon>Agaricomycetes</taxon>
        <taxon>Agaricomycetidae</taxon>
        <taxon>Agaricales</taxon>
        <taxon>Marasmiineae</taxon>
        <taxon>Mycenaceae</taxon>
        <taxon>Mycena</taxon>
    </lineage>
</organism>
<dbReference type="Proteomes" id="UP001295794">
    <property type="component" value="Unassembled WGS sequence"/>
</dbReference>
<sequence length="165" mass="17586">MSEIAPDLKTAALSKTDPVPEISAKEVDEEGCPHLVPILGRHVWRTAKAMKIALLPPAVNCISPGTTLNPLSVLKLVHSLWPPFFGSRISAHASGERQLDQQGRWQASSFLPTDGFNAAVEGLAVIAKRRIGRATPSSSPHTQVHRAHNAPSSAFAQLTVSGFSA</sequence>
<dbReference type="EMBL" id="CAVNYO010000423">
    <property type="protein sequence ID" value="CAK5278617.1"/>
    <property type="molecule type" value="Genomic_DNA"/>
</dbReference>